<protein>
    <submittedName>
        <fullName evidence="1">Uncharacterized protein</fullName>
    </submittedName>
</protein>
<reference evidence="1 2" key="1">
    <citation type="submission" date="2016-09" db="EMBL/GenBank/DDBJ databases">
        <title>The draft genome of Dichanthelium oligosanthes: A C3 panicoid grass species.</title>
        <authorList>
            <person name="Studer A.J."/>
            <person name="Schnable J.C."/>
            <person name="Brutnell T.P."/>
        </authorList>
    </citation>
    <scope>NUCLEOTIDE SEQUENCE [LARGE SCALE GENOMIC DNA]</scope>
    <source>
        <strain evidence="2">cv. Kellogg 1175</strain>
        <tissue evidence="1">Leaf</tissue>
    </source>
</reference>
<accession>A0A1E5UMP2</accession>
<organism evidence="1 2">
    <name type="scientific">Dichanthelium oligosanthes</name>
    <dbReference type="NCBI Taxonomy" id="888268"/>
    <lineage>
        <taxon>Eukaryota</taxon>
        <taxon>Viridiplantae</taxon>
        <taxon>Streptophyta</taxon>
        <taxon>Embryophyta</taxon>
        <taxon>Tracheophyta</taxon>
        <taxon>Spermatophyta</taxon>
        <taxon>Magnoliopsida</taxon>
        <taxon>Liliopsida</taxon>
        <taxon>Poales</taxon>
        <taxon>Poaceae</taxon>
        <taxon>PACMAD clade</taxon>
        <taxon>Panicoideae</taxon>
        <taxon>Panicodae</taxon>
        <taxon>Paniceae</taxon>
        <taxon>Dichantheliinae</taxon>
        <taxon>Dichanthelium</taxon>
    </lineage>
</organism>
<comment type="caution">
    <text evidence="1">The sequence shown here is derived from an EMBL/GenBank/DDBJ whole genome shotgun (WGS) entry which is preliminary data.</text>
</comment>
<dbReference type="EMBL" id="LWDX02070906">
    <property type="protein sequence ID" value="OEL14160.1"/>
    <property type="molecule type" value="Genomic_DNA"/>
</dbReference>
<dbReference type="OrthoDB" id="1931998at2759"/>
<feature type="non-terminal residue" evidence="1">
    <location>
        <position position="1"/>
    </location>
</feature>
<evidence type="ECO:0000313" key="1">
    <source>
        <dbReference type="EMBL" id="OEL14160.1"/>
    </source>
</evidence>
<gene>
    <name evidence="1" type="ORF">BAE44_0024822</name>
</gene>
<sequence length="67" mass="7010">LFSSAAAQNATVGAKTEVHVGVILDLGSLVGKIARTSILMAMEDFYAAHGNHCSPKRCTVVVRSPLV</sequence>
<name>A0A1E5UMP2_9POAL</name>
<proteinExistence type="predicted"/>
<evidence type="ECO:0000313" key="2">
    <source>
        <dbReference type="Proteomes" id="UP000095767"/>
    </source>
</evidence>
<dbReference type="AlphaFoldDB" id="A0A1E5UMP2"/>
<dbReference type="STRING" id="888268.A0A1E5UMP2"/>
<dbReference type="Proteomes" id="UP000095767">
    <property type="component" value="Unassembled WGS sequence"/>
</dbReference>
<keyword evidence="2" id="KW-1185">Reference proteome</keyword>